<dbReference type="Proteomes" id="UP000694545">
    <property type="component" value="Unplaced"/>
</dbReference>
<keyword evidence="5" id="KW-0325">Glycoprotein</keyword>
<evidence type="ECO:0000313" key="8">
    <source>
        <dbReference type="Ensembl" id="ENSVKKP00000014539.1"/>
    </source>
</evidence>
<feature type="region of interest" description="Disordered" evidence="7">
    <location>
        <begin position="289"/>
        <end position="319"/>
    </location>
</feature>
<name>A0A8D2KZK6_VARKO</name>
<organism evidence="8 9">
    <name type="scientific">Varanus komodoensis</name>
    <name type="common">Komodo dragon</name>
    <dbReference type="NCBI Taxonomy" id="61221"/>
    <lineage>
        <taxon>Eukaryota</taxon>
        <taxon>Metazoa</taxon>
        <taxon>Chordata</taxon>
        <taxon>Craniata</taxon>
        <taxon>Vertebrata</taxon>
        <taxon>Euteleostomi</taxon>
        <taxon>Lepidosauria</taxon>
        <taxon>Squamata</taxon>
        <taxon>Bifurcata</taxon>
        <taxon>Unidentata</taxon>
        <taxon>Episquamata</taxon>
        <taxon>Toxicofera</taxon>
        <taxon>Anguimorpha</taxon>
        <taxon>Paleoanguimorpha</taxon>
        <taxon>Varanoidea</taxon>
        <taxon>Varanidae</taxon>
        <taxon>Varanus</taxon>
    </lineage>
</organism>
<sequence>MISQICCCQMIKWLTASPHPPPPPRFPSLLERCFRCMHNTSYREALKACFRGRGSRRPSARARVPSKANAACSTRRLLQGPLAALPSVPLRPPAAAAAAAAASSSSSPQLDFLEKHFRNFSLSFCDTYTVWDLLRGMAGPESLDCSLQSLLVDFLAAAAGAQHGEACSGCLEAYQRLDQHAQEKYEEFDLLLEKYLQAEDYSVRSCVQDCKAVYKAWLCSEYFKVTQLQCQHRIPCKQYCLEVQTRCPFVLPDNDELIYGGLPGFICTGDQLPDRDAKCCDVRWDSCERHPESSDNASAGPTDSEPFHAPRHDALHHQQQRRQRQHYNLYYHHHQYPHPHPSLLPVSAGSRLSNSRIRLCVLVLMLLHTMVSFSSVHSSGDAAGGGLSLDPLPALEESRARDE</sequence>
<evidence type="ECO:0000256" key="2">
    <source>
        <dbReference type="ARBA" id="ARBA00022692"/>
    </source>
</evidence>
<evidence type="ECO:0000313" key="9">
    <source>
        <dbReference type="Proteomes" id="UP000694545"/>
    </source>
</evidence>
<dbReference type="GO" id="GO:0015275">
    <property type="term" value="F:stretch-activated, monoatomic cation-selective, calcium channel activity"/>
    <property type="evidence" value="ECO:0007669"/>
    <property type="project" value="TreeGrafter"/>
</dbReference>
<dbReference type="GO" id="GO:0098703">
    <property type="term" value="P:calcium ion import across plasma membrane"/>
    <property type="evidence" value="ECO:0007669"/>
    <property type="project" value="TreeGrafter"/>
</dbReference>
<reference evidence="8" key="1">
    <citation type="submission" date="2025-08" db="UniProtKB">
        <authorList>
            <consortium name="Ensembl"/>
        </authorList>
    </citation>
    <scope>IDENTIFICATION</scope>
</reference>
<accession>A0A8D2KZK6</accession>
<proteinExistence type="inferred from homology"/>
<keyword evidence="2" id="KW-0812">Transmembrane</keyword>
<feature type="region of interest" description="Disordered" evidence="7">
    <location>
        <begin position="380"/>
        <end position="403"/>
    </location>
</feature>
<dbReference type="Ensembl" id="ENSVKKT00000014893.1">
    <property type="protein sequence ID" value="ENSVKKP00000014539.1"/>
    <property type="gene ID" value="ENSVKKG00000009998.1"/>
</dbReference>
<dbReference type="PANTHER" id="PTHR15819">
    <property type="entry name" value="TRANSMEMBRANE PROTEIN FAM155"/>
    <property type="match status" value="1"/>
</dbReference>
<evidence type="ECO:0000256" key="4">
    <source>
        <dbReference type="ARBA" id="ARBA00023136"/>
    </source>
</evidence>
<evidence type="ECO:0000256" key="7">
    <source>
        <dbReference type="SAM" id="MobiDB-lite"/>
    </source>
</evidence>
<dbReference type="GO" id="GO:0005886">
    <property type="term" value="C:plasma membrane"/>
    <property type="evidence" value="ECO:0007669"/>
    <property type="project" value="TreeGrafter"/>
</dbReference>
<dbReference type="InterPro" id="IPR055288">
    <property type="entry name" value="NALCN_aux_factor_1/2"/>
</dbReference>
<dbReference type="PANTHER" id="PTHR15819:SF8">
    <property type="entry name" value="NALCN CHANNEL AUXILIARY FACTOR 2"/>
    <property type="match status" value="1"/>
</dbReference>
<protein>
    <submittedName>
        <fullName evidence="8">Family with sequence similarity 155 member B</fullName>
    </submittedName>
</protein>
<feature type="compositionally biased region" description="Basic and acidic residues" evidence="7">
    <location>
        <begin position="305"/>
        <end position="316"/>
    </location>
</feature>
<reference evidence="8" key="2">
    <citation type="submission" date="2025-09" db="UniProtKB">
        <authorList>
            <consortium name="Ensembl"/>
        </authorList>
    </citation>
    <scope>IDENTIFICATION</scope>
</reference>
<evidence type="ECO:0000256" key="3">
    <source>
        <dbReference type="ARBA" id="ARBA00022989"/>
    </source>
</evidence>
<evidence type="ECO:0000256" key="5">
    <source>
        <dbReference type="ARBA" id="ARBA00023180"/>
    </source>
</evidence>
<dbReference type="OMA" id="QWVSCEA"/>
<evidence type="ECO:0000256" key="1">
    <source>
        <dbReference type="ARBA" id="ARBA00004141"/>
    </source>
</evidence>
<dbReference type="AlphaFoldDB" id="A0A8D2KZK6"/>
<keyword evidence="3" id="KW-1133">Transmembrane helix</keyword>
<comment type="subcellular location">
    <subcellularLocation>
        <location evidence="1">Membrane</location>
        <topology evidence="1">Multi-pass membrane protein</topology>
    </subcellularLocation>
</comment>
<keyword evidence="9" id="KW-1185">Reference proteome</keyword>
<keyword evidence="4" id="KW-0472">Membrane</keyword>
<evidence type="ECO:0000256" key="6">
    <source>
        <dbReference type="ARBA" id="ARBA00029445"/>
    </source>
</evidence>
<comment type="similarity">
    <text evidence="6">Belongs to the NALF family.</text>
</comment>